<dbReference type="PANTHER" id="PTHR33362">
    <property type="entry name" value="SIALIC ACID TRAP TRANSPORTER PERMEASE PROTEIN SIAT-RELATED"/>
    <property type="match status" value="1"/>
</dbReference>
<dbReference type="AlphaFoldDB" id="A0A2P7BLC9"/>
<keyword evidence="3 7" id="KW-0997">Cell inner membrane</keyword>
<comment type="subunit">
    <text evidence="7">The complex comprises the extracytoplasmic solute receptor protein and the two transmembrane proteins.</text>
</comment>
<evidence type="ECO:0000256" key="3">
    <source>
        <dbReference type="ARBA" id="ARBA00022519"/>
    </source>
</evidence>
<feature type="transmembrane region" description="Helical" evidence="7">
    <location>
        <begin position="146"/>
        <end position="170"/>
    </location>
</feature>
<comment type="subcellular location">
    <subcellularLocation>
        <location evidence="1 7">Cell inner membrane</location>
        <topology evidence="1 7">Multi-pass membrane protein</topology>
    </subcellularLocation>
</comment>
<dbReference type="Proteomes" id="UP000241764">
    <property type="component" value="Unassembled WGS sequence"/>
</dbReference>
<comment type="caution">
    <text evidence="7">Lacks conserved residue(s) required for the propagation of feature annotation.</text>
</comment>
<feature type="transmembrane region" description="Helical" evidence="7">
    <location>
        <begin position="61"/>
        <end position="79"/>
    </location>
</feature>
<comment type="caution">
    <text evidence="9">The sequence shown here is derived from an EMBL/GenBank/DDBJ whole genome shotgun (WGS) entry which is preliminary data.</text>
</comment>
<dbReference type="GO" id="GO:0022857">
    <property type="term" value="F:transmembrane transporter activity"/>
    <property type="evidence" value="ECO:0007669"/>
    <property type="project" value="UniProtKB-UniRule"/>
</dbReference>
<dbReference type="InterPro" id="IPR010656">
    <property type="entry name" value="DctM"/>
</dbReference>
<evidence type="ECO:0000256" key="7">
    <source>
        <dbReference type="RuleBase" id="RU369079"/>
    </source>
</evidence>
<feature type="transmembrane region" description="Helical" evidence="7">
    <location>
        <begin position="253"/>
        <end position="275"/>
    </location>
</feature>
<evidence type="ECO:0000256" key="2">
    <source>
        <dbReference type="ARBA" id="ARBA00022475"/>
    </source>
</evidence>
<dbReference type="GO" id="GO:0005886">
    <property type="term" value="C:plasma membrane"/>
    <property type="evidence" value="ECO:0007669"/>
    <property type="project" value="UniProtKB-SubCell"/>
</dbReference>
<gene>
    <name evidence="9" type="ORF">CU103_02640</name>
</gene>
<feature type="transmembrane region" description="Helical" evidence="7">
    <location>
        <begin position="287"/>
        <end position="305"/>
    </location>
</feature>
<evidence type="ECO:0000313" key="10">
    <source>
        <dbReference type="Proteomes" id="UP000241764"/>
    </source>
</evidence>
<keyword evidence="6 7" id="KW-0472">Membrane</keyword>
<comment type="similarity">
    <text evidence="7">Belongs to the TRAP transporter large permease family.</text>
</comment>
<proteinExistence type="inferred from homology"/>
<dbReference type="OrthoDB" id="8043430at2"/>
<keyword evidence="2" id="KW-1003">Cell membrane</keyword>
<name>A0A2P7BLC9_9HYPH</name>
<keyword evidence="10" id="KW-1185">Reference proteome</keyword>
<feature type="transmembrane region" description="Helical" evidence="7">
    <location>
        <begin position="176"/>
        <end position="204"/>
    </location>
</feature>
<evidence type="ECO:0000256" key="6">
    <source>
        <dbReference type="ARBA" id="ARBA00023136"/>
    </source>
</evidence>
<keyword evidence="4 7" id="KW-0812">Transmembrane</keyword>
<evidence type="ECO:0000259" key="8">
    <source>
        <dbReference type="Pfam" id="PF06808"/>
    </source>
</evidence>
<evidence type="ECO:0000256" key="5">
    <source>
        <dbReference type="ARBA" id="ARBA00022989"/>
    </source>
</evidence>
<evidence type="ECO:0000313" key="9">
    <source>
        <dbReference type="EMBL" id="PSH67271.1"/>
    </source>
</evidence>
<accession>A0A2P7BLC9</accession>
<dbReference type="Pfam" id="PF06808">
    <property type="entry name" value="DctM"/>
    <property type="match status" value="1"/>
</dbReference>
<organism evidence="9 10">
    <name type="scientific">Phyllobacterium sophorae</name>
    <dbReference type="NCBI Taxonomy" id="1520277"/>
    <lineage>
        <taxon>Bacteria</taxon>
        <taxon>Pseudomonadati</taxon>
        <taxon>Pseudomonadota</taxon>
        <taxon>Alphaproteobacteria</taxon>
        <taxon>Hyphomicrobiales</taxon>
        <taxon>Phyllobacteriaceae</taxon>
        <taxon>Phyllobacterium</taxon>
    </lineage>
</organism>
<feature type="domain" description="TRAP C4-dicarboxylate transport system permease DctM subunit" evidence="8">
    <location>
        <begin position="14"/>
        <end position="427"/>
    </location>
</feature>
<dbReference type="InterPro" id="IPR004681">
    <property type="entry name" value="TRAP_DctM"/>
</dbReference>
<keyword evidence="7" id="KW-0813">Transport</keyword>
<feature type="transmembrane region" description="Helical" evidence="7">
    <location>
        <begin position="407"/>
        <end position="431"/>
    </location>
</feature>
<sequence length="438" mass="46621">MDTLQLVEIAGVVLVVLLALLASGVWIGIALLVCGWIAMLFVPGGIPIGSVLATNSWSNSASWSLAALPLFIWMGEILFRTRLSEEMFRGLAPWLGWLPGRLMHVNVIGCGLFGSISGSSAATTAMIAKIALPELKKRGYDEMVSLGSLAGAGTLGILIPPSITMVVYAVAANVSIIQIFLAGFLPSAVVMVLYSGYIAIWALMNPDKMPPAPPKMTLKQKLSESVNLIPVMLLIVLVFATLLLGWATATECAAWGVLGSLGIAAWSGTLTRSAFWESVMGATRLTCMIMLILTGAGFMSIAMGYTGIPNALAAWVDSFHLSPYALITVLTIMYILLGAALDGLSMIVLTTVVVLPMIQQAGFDLVWFGIFLVLIVEMAEVSPPVGFNLFVLQTMSGRDSLTVARAALPFFFLLMATVAIITIFPEIVMVLPRMAFPG</sequence>
<feature type="transmembrane region" description="Helical" evidence="7">
    <location>
        <begin position="12"/>
        <end position="41"/>
    </location>
</feature>
<dbReference type="PANTHER" id="PTHR33362:SF5">
    <property type="entry name" value="C4-DICARBOXYLATE TRAP TRANSPORTER LARGE PERMEASE PROTEIN DCTM"/>
    <property type="match status" value="1"/>
</dbReference>
<dbReference type="PIRSF" id="PIRSF006066">
    <property type="entry name" value="HI0050"/>
    <property type="match status" value="1"/>
</dbReference>
<comment type="function">
    <text evidence="7">Part of the tripartite ATP-independent periplasmic (TRAP) transport system.</text>
</comment>
<reference evidence="10" key="1">
    <citation type="submission" date="2017-11" db="EMBL/GenBank/DDBJ databases">
        <authorList>
            <person name="Kuznetsova I."/>
            <person name="Sazanova A."/>
            <person name="Chirak E."/>
            <person name="Safronova V."/>
            <person name="Willems A."/>
        </authorList>
    </citation>
    <scope>NUCLEOTIDE SEQUENCE [LARGE SCALE GENOMIC DNA]</scope>
    <source>
        <strain evidence="10">CCBAU 03422</strain>
    </source>
</reference>
<dbReference type="RefSeq" id="WP_106662336.1">
    <property type="nucleotide sequence ID" value="NZ_PGGM01000001.1"/>
</dbReference>
<dbReference type="NCBIfam" id="TIGR00786">
    <property type="entry name" value="dctM"/>
    <property type="match status" value="1"/>
</dbReference>
<protein>
    <recommendedName>
        <fullName evidence="7">TRAP transporter large permease protein</fullName>
    </recommendedName>
</protein>
<evidence type="ECO:0000256" key="4">
    <source>
        <dbReference type="ARBA" id="ARBA00022692"/>
    </source>
</evidence>
<dbReference type="EMBL" id="PGGM01000001">
    <property type="protein sequence ID" value="PSH67271.1"/>
    <property type="molecule type" value="Genomic_DNA"/>
</dbReference>
<feature type="transmembrane region" description="Helical" evidence="7">
    <location>
        <begin position="365"/>
        <end position="387"/>
    </location>
</feature>
<feature type="transmembrane region" description="Helical" evidence="7">
    <location>
        <begin position="225"/>
        <end position="247"/>
    </location>
</feature>
<keyword evidence="5 7" id="KW-1133">Transmembrane helix</keyword>
<feature type="transmembrane region" description="Helical" evidence="7">
    <location>
        <begin position="325"/>
        <end position="358"/>
    </location>
</feature>
<evidence type="ECO:0000256" key="1">
    <source>
        <dbReference type="ARBA" id="ARBA00004429"/>
    </source>
</evidence>